<sequence length="238" mass="25520">MAPTPVLITGANRASARASCSANSPSPTIPSSLRTGTRLTRPRRRWPACPRAKAAVIDQEPFVAVDELQQKHGIHCLDIVIANAGIAEVGPPRRRSQAGRPPIPHGAQCLRLPGDVSGHSASAPEVVQGAHIRTHGIHCWLFGKPTPIPNATYGPTKAVVSWDTIRINAEDDWLNAFILVPGSVLPDLGDWGARALGMERAFITVKESCDSMIHVLDKSSKEQNGGKMVDWNGDICPC</sequence>
<dbReference type="Proteomes" id="UP001480595">
    <property type="component" value="Unassembled WGS sequence"/>
</dbReference>
<name>A0ABR1VSD2_9PEZI</name>
<dbReference type="SUPFAM" id="SSF51735">
    <property type="entry name" value="NAD(P)-binding Rossmann-fold domains"/>
    <property type="match status" value="1"/>
</dbReference>
<evidence type="ECO:0000256" key="1">
    <source>
        <dbReference type="SAM" id="MobiDB-lite"/>
    </source>
</evidence>
<accession>A0ABR1VSD2</accession>
<organism evidence="2 3">
    <name type="scientific">Apiospora phragmitis</name>
    <dbReference type="NCBI Taxonomy" id="2905665"/>
    <lineage>
        <taxon>Eukaryota</taxon>
        <taxon>Fungi</taxon>
        <taxon>Dikarya</taxon>
        <taxon>Ascomycota</taxon>
        <taxon>Pezizomycotina</taxon>
        <taxon>Sordariomycetes</taxon>
        <taxon>Xylariomycetidae</taxon>
        <taxon>Amphisphaeriales</taxon>
        <taxon>Apiosporaceae</taxon>
        <taxon>Apiospora</taxon>
    </lineage>
</organism>
<evidence type="ECO:0000313" key="3">
    <source>
        <dbReference type="Proteomes" id="UP001480595"/>
    </source>
</evidence>
<evidence type="ECO:0000313" key="2">
    <source>
        <dbReference type="EMBL" id="KAK8074176.1"/>
    </source>
</evidence>
<comment type="caution">
    <text evidence="2">The sequence shown here is derived from an EMBL/GenBank/DDBJ whole genome shotgun (WGS) entry which is preliminary data.</text>
</comment>
<dbReference type="EMBL" id="JAQQWL010000005">
    <property type="protein sequence ID" value="KAK8074176.1"/>
    <property type="molecule type" value="Genomic_DNA"/>
</dbReference>
<feature type="compositionally biased region" description="Low complexity" evidence="1">
    <location>
        <begin position="17"/>
        <end position="39"/>
    </location>
</feature>
<keyword evidence="3" id="KW-1185">Reference proteome</keyword>
<feature type="region of interest" description="Disordered" evidence="1">
    <location>
        <begin position="17"/>
        <end position="44"/>
    </location>
</feature>
<reference evidence="2 3" key="1">
    <citation type="submission" date="2023-01" db="EMBL/GenBank/DDBJ databases">
        <title>Analysis of 21 Apiospora genomes using comparative genomics revels a genus with tremendous synthesis potential of carbohydrate active enzymes and secondary metabolites.</title>
        <authorList>
            <person name="Sorensen T."/>
        </authorList>
    </citation>
    <scope>NUCLEOTIDE SEQUENCE [LARGE SCALE GENOMIC DNA]</scope>
    <source>
        <strain evidence="2 3">CBS 135458</strain>
    </source>
</reference>
<protein>
    <submittedName>
        <fullName evidence="2">Uncharacterized protein</fullName>
    </submittedName>
</protein>
<dbReference type="InterPro" id="IPR036291">
    <property type="entry name" value="NAD(P)-bd_dom_sf"/>
</dbReference>
<gene>
    <name evidence="2" type="ORF">PG994_005075</name>
</gene>
<dbReference type="GeneID" id="92089547"/>
<proteinExistence type="predicted"/>
<dbReference type="RefSeq" id="XP_066718651.1">
    <property type="nucleotide sequence ID" value="XM_066856484.1"/>
</dbReference>